<dbReference type="InParanoid" id="A0A0C2XES2"/>
<evidence type="ECO:0000313" key="2">
    <source>
        <dbReference type="Proteomes" id="UP000054549"/>
    </source>
</evidence>
<keyword evidence="2" id="KW-1185">Reference proteome</keyword>
<dbReference type="EMBL" id="KN818232">
    <property type="protein sequence ID" value="KIL67343.1"/>
    <property type="molecule type" value="Genomic_DNA"/>
</dbReference>
<organism evidence="1 2">
    <name type="scientific">Amanita muscaria (strain Koide BX008)</name>
    <dbReference type="NCBI Taxonomy" id="946122"/>
    <lineage>
        <taxon>Eukaryota</taxon>
        <taxon>Fungi</taxon>
        <taxon>Dikarya</taxon>
        <taxon>Basidiomycota</taxon>
        <taxon>Agaricomycotina</taxon>
        <taxon>Agaricomycetes</taxon>
        <taxon>Agaricomycetidae</taxon>
        <taxon>Agaricales</taxon>
        <taxon>Pluteineae</taxon>
        <taxon>Amanitaceae</taxon>
        <taxon>Amanita</taxon>
    </lineage>
</organism>
<proteinExistence type="predicted"/>
<name>A0A0C2XES2_AMAMK</name>
<protein>
    <submittedName>
        <fullName evidence="1">Uncharacterized protein</fullName>
    </submittedName>
</protein>
<evidence type="ECO:0000313" key="1">
    <source>
        <dbReference type="EMBL" id="KIL67343.1"/>
    </source>
</evidence>
<accession>A0A0C2XES2</accession>
<gene>
    <name evidence="1" type="ORF">M378DRAFT_159754</name>
</gene>
<dbReference type="Proteomes" id="UP000054549">
    <property type="component" value="Unassembled WGS sequence"/>
</dbReference>
<dbReference type="AlphaFoldDB" id="A0A0C2XES2"/>
<reference evidence="1 2" key="1">
    <citation type="submission" date="2014-04" db="EMBL/GenBank/DDBJ databases">
        <title>Evolutionary Origins and Diversification of the Mycorrhizal Mutualists.</title>
        <authorList>
            <consortium name="DOE Joint Genome Institute"/>
            <consortium name="Mycorrhizal Genomics Consortium"/>
            <person name="Kohler A."/>
            <person name="Kuo A."/>
            <person name="Nagy L.G."/>
            <person name="Floudas D."/>
            <person name="Copeland A."/>
            <person name="Barry K.W."/>
            <person name="Cichocki N."/>
            <person name="Veneault-Fourrey C."/>
            <person name="LaButti K."/>
            <person name="Lindquist E.A."/>
            <person name="Lipzen A."/>
            <person name="Lundell T."/>
            <person name="Morin E."/>
            <person name="Murat C."/>
            <person name="Riley R."/>
            <person name="Ohm R."/>
            <person name="Sun H."/>
            <person name="Tunlid A."/>
            <person name="Henrissat B."/>
            <person name="Grigoriev I.V."/>
            <person name="Hibbett D.S."/>
            <person name="Martin F."/>
        </authorList>
    </citation>
    <scope>NUCLEOTIDE SEQUENCE [LARGE SCALE GENOMIC DNA]</scope>
    <source>
        <strain evidence="1 2">Koide BX008</strain>
    </source>
</reference>
<sequence>MHCTGMQLPTDYHSIQIVQTTRFKQITSLISVVVVVVLSLRDVARYLMDLVGVVENIFTNP</sequence>
<dbReference type="HOGENOM" id="CLU_2922112_0_0_1"/>